<dbReference type="InterPro" id="IPR004843">
    <property type="entry name" value="Calcineurin-like_PHP"/>
</dbReference>
<evidence type="ECO:0000313" key="2">
    <source>
        <dbReference type="EMBL" id="PSK87704.1"/>
    </source>
</evidence>
<reference evidence="2 5" key="2">
    <citation type="submission" date="2018-03" db="EMBL/GenBank/DDBJ databases">
        <title>Genomic Encyclopedia of Archaeal and Bacterial Type Strains, Phase II (KMG-II): from individual species to whole genera.</title>
        <authorList>
            <person name="Goeker M."/>
        </authorList>
    </citation>
    <scope>NUCLEOTIDE SEQUENCE [LARGE SCALE GENOMIC DNA]</scope>
    <source>
        <strain evidence="2 5">DSM 29956</strain>
    </source>
</reference>
<dbReference type="GO" id="GO:0016787">
    <property type="term" value="F:hydrolase activity"/>
    <property type="evidence" value="ECO:0007669"/>
    <property type="project" value="InterPro"/>
</dbReference>
<evidence type="ECO:0000313" key="4">
    <source>
        <dbReference type="Proteomes" id="UP000193495"/>
    </source>
</evidence>
<dbReference type="SUPFAM" id="SSF56300">
    <property type="entry name" value="Metallo-dependent phosphatases"/>
    <property type="match status" value="1"/>
</dbReference>
<gene>
    <name evidence="2" type="ORF">CLV79_102187</name>
    <name evidence="3" type="ORF">LOS8367_01271</name>
</gene>
<reference evidence="3 4" key="1">
    <citation type="submission" date="2017-03" db="EMBL/GenBank/DDBJ databases">
        <authorList>
            <person name="Afonso C.L."/>
            <person name="Miller P.J."/>
            <person name="Scott M.A."/>
            <person name="Spackman E."/>
            <person name="Goraichik I."/>
            <person name="Dimitrov K.M."/>
            <person name="Suarez D.L."/>
            <person name="Swayne D.E."/>
        </authorList>
    </citation>
    <scope>NUCLEOTIDE SEQUENCE [LARGE SCALE GENOMIC DNA]</scope>
    <source>
        <strain evidence="3 4">CECT 8367</strain>
    </source>
</reference>
<dbReference type="EMBL" id="PYGB01000002">
    <property type="protein sequence ID" value="PSK87704.1"/>
    <property type="molecule type" value="Genomic_DNA"/>
</dbReference>
<evidence type="ECO:0000313" key="5">
    <source>
        <dbReference type="Proteomes" id="UP000240624"/>
    </source>
</evidence>
<dbReference type="EMBL" id="FWFY01000003">
    <property type="protein sequence ID" value="SLN33270.1"/>
    <property type="molecule type" value="Genomic_DNA"/>
</dbReference>
<feature type="domain" description="Calcineurin-like phosphoesterase" evidence="1">
    <location>
        <begin position="5"/>
        <end position="118"/>
    </location>
</feature>
<sequence length="297" mass="32962">MNAFDVIPDIHADPGRLESSLDAAEPGAHLALLGDFIDALPGQAAVSDRTVLVRVRDLIETGRAVAVMGNHELNAVLFHRLGIDGAALRRHSARNMAQHRSFVADFGIMTLEALGWTDWFLSLPLWLERDGLRLVHACWSAPAVETIAARRPDGRLRPEDLPEIATRSSRFGRAVQMLVTGPELTLPEGHGFTDSHGAMRRRVRLAWWRHGAARWREAALSVPRPEELPDAPIPRRPNFAFYDQEAPPVLCGHYKMQGAPRIEAHNVACLDYPASPCLYRWRGESRLSPAHLATLDG</sequence>
<name>A0A1X6YWS4_9RHOB</name>
<evidence type="ECO:0000313" key="3">
    <source>
        <dbReference type="EMBL" id="SLN33270.1"/>
    </source>
</evidence>
<dbReference type="AlphaFoldDB" id="A0A1X6YWS4"/>
<proteinExistence type="predicted"/>
<organism evidence="3 4">
    <name type="scientific">Limimaricola soesokkakensis</name>
    <dbReference type="NCBI Taxonomy" id="1343159"/>
    <lineage>
        <taxon>Bacteria</taxon>
        <taxon>Pseudomonadati</taxon>
        <taxon>Pseudomonadota</taxon>
        <taxon>Alphaproteobacteria</taxon>
        <taxon>Rhodobacterales</taxon>
        <taxon>Paracoccaceae</taxon>
        <taxon>Limimaricola</taxon>
    </lineage>
</organism>
<accession>A0A1X6YWS4</accession>
<dbReference type="Proteomes" id="UP000240624">
    <property type="component" value="Unassembled WGS sequence"/>
</dbReference>
<dbReference type="InterPro" id="IPR029052">
    <property type="entry name" value="Metallo-depent_PP-like"/>
</dbReference>
<dbReference type="Pfam" id="PF00149">
    <property type="entry name" value="Metallophos"/>
    <property type="match status" value="1"/>
</dbReference>
<dbReference type="RefSeq" id="WP_085895642.1">
    <property type="nucleotide sequence ID" value="NZ_FWFY01000003.1"/>
</dbReference>
<protein>
    <recommendedName>
        <fullName evidence="1">Calcineurin-like phosphoesterase domain-containing protein</fullName>
    </recommendedName>
</protein>
<dbReference type="Gene3D" id="3.60.21.10">
    <property type="match status" value="1"/>
</dbReference>
<dbReference type="OrthoDB" id="9807890at2"/>
<keyword evidence="5" id="KW-1185">Reference proteome</keyword>
<dbReference type="Proteomes" id="UP000193495">
    <property type="component" value="Unassembled WGS sequence"/>
</dbReference>
<evidence type="ECO:0000259" key="1">
    <source>
        <dbReference type="Pfam" id="PF00149"/>
    </source>
</evidence>